<reference evidence="1 2" key="1">
    <citation type="submission" date="2023-06" db="EMBL/GenBank/DDBJ databases">
        <authorList>
            <person name="Oyuntsetseg B."/>
            <person name="Kim S.B."/>
        </authorList>
    </citation>
    <scope>NUCLEOTIDE SEQUENCE [LARGE SCALE GENOMIC DNA]</scope>
    <source>
        <strain evidence="1 2">4-36</strain>
    </source>
</reference>
<organism evidence="1 2">
    <name type="scientific">Amycolatopsis mongoliensis</name>
    <dbReference type="NCBI Taxonomy" id="715475"/>
    <lineage>
        <taxon>Bacteria</taxon>
        <taxon>Bacillati</taxon>
        <taxon>Actinomycetota</taxon>
        <taxon>Actinomycetes</taxon>
        <taxon>Pseudonocardiales</taxon>
        <taxon>Pseudonocardiaceae</taxon>
        <taxon>Amycolatopsis</taxon>
    </lineage>
</organism>
<dbReference type="AlphaFoldDB" id="A0A9Y2JNU1"/>
<keyword evidence="2" id="KW-1185">Reference proteome</keyword>
<evidence type="ECO:0000313" key="1">
    <source>
        <dbReference type="EMBL" id="WIY00787.1"/>
    </source>
</evidence>
<evidence type="ECO:0000313" key="2">
    <source>
        <dbReference type="Proteomes" id="UP001239397"/>
    </source>
</evidence>
<protein>
    <submittedName>
        <fullName evidence="1">Uncharacterized protein</fullName>
    </submittedName>
</protein>
<dbReference type="RefSeq" id="WP_285997249.1">
    <property type="nucleotide sequence ID" value="NZ_CP127295.1"/>
</dbReference>
<dbReference type="EMBL" id="CP127295">
    <property type="protein sequence ID" value="WIY00787.1"/>
    <property type="molecule type" value="Genomic_DNA"/>
</dbReference>
<dbReference type="Proteomes" id="UP001239397">
    <property type="component" value="Chromosome"/>
</dbReference>
<proteinExistence type="predicted"/>
<gene>
    <name evidence="1" type="ORF">QRX60_43160</name>
</gene>
<accession>A0A9Y2JNU1</accession>
<name>A0A9Y2JNU1_9PSEU</name>
<sequence>MILGYVLAVVAALASGSGPILESAAVRRAGAYGGTPQDLVALRRQPLYFLGLGWTCWGSSPPPSRCIACRCSWSSRSSRSASA</sequence>
<dbReference type="KEGG" id="amog:QRX60_43160"/>